<dbReference type="EMBL" id="MOBQ01000016">
    <property type="protein sequence ID" value="RON46321.1"/>
    <property type="molecule type" value="Genomic_DNA"/>
</dbReference>
<dbReference type="RefSeq" id="WP_123510364.1">
    <property type="nucleotide sequence ID" value="NZ_MOBQ01000016.1"/>
</dbReference>
<dbReference type="Proteomes" id="UP000285349">
    <property type="component" value="Unassembled WGS sequence"/>
</dbReference>
<dbReference type="AlphaFoldDB" id="A0A423K4C3"/>
<dbReference type="SUPFAM" id="SSF50923">
    <property type="entry name" value="Hemopexin-like domain"/>
    <property type="match status" value="1"/>
</dbReference>
<dbReference type="Gene3D" id="2.110.10.10">
    <property type="entry name" value="Hemopexin-like domain"/>
    <property type="match status" value="1"/>
</dbReference>
<evidence type="ECO:0000313" key="1">
    <source>
        <dbReference type="EMBL" id="RON46321.1"/>
    </source>
</evidence>
<reference evidence="1 2" key="1">
    <citation type="submission" date="2016-10" db="EMBL/GenBank/DDBJ databases">
        <title>Comparative genome analysis of multiple Pseudomonas spp. focuses on biocontrol and plant growth promoting traits.</title>
        <authorList>
            <person name="Tao X.-Y."/>
            <person name="Taylor C.G."/>
        </authorList>
    </citation>
    <scope>NUCLEOTIDE SEQUENCE [LARGE SCALE GENOMIC DNA]</scope>
    <source>
        <strain evidence="1 2">37A10</strain>
    </source>
</reference>
<protein>
    <submittedName>
        <fullName evidence="1">Uncharacterized protein</fullName>
    </submittedName>
</protein>
<name>A0A423K4C3_9PSED</name>
<organism evidence="1 2">
    <name type="scientific">Pseudomonas frederiksbergensis</name>
    <dbReference type="NCBI Taxonomy" id="104087"/>
    <lineage>
        <taxon>Bacteria</taxon>
        <taxon>Pseudomonadati</taxon>
        <taxon>Pseudomonadota</taxon>
        <taxon>Gammaproteobacteria</taxon>
        <taxon>Pseudomonadales</taxon>
        <taxon>Pseudomonadaceae</taxon>
        <taxon>Pseudomonas</taxon>
    </lineage>
</organism>
<accession>A0A423K4C3</accession>
<gene>
    <name evidence="1" type="ORF">BK666_14355</name>
</gene>
<dbReference type="OrthoDB" id="1956004at2"/>
<proteinExistence type="predicted"/>
<evidence type="ECO:0000313" key="2">
    <source>
        <dbReference type="Proteomes" id="UP000285349"/>
    </source>
</evidence>
<dbReference type="InterPro" id="IPR036375">
    <property type="entry name" value="Hemopexin-like_dom_sf"/>
</dbReference>
<comment type="caution">
    <text evidence="1">The sequence shown here is derived from an EMBL/GenBank/DDBJ whole genome shotgun (WGS) entry which is preliminary data.</text>
</comment>
<sequence>MPELTNVVAVDWRAGADRCYFFFKDNNQYSRFDICDNKVPDGYPATITDSNWHGFYPYFKHLRFGFTTTGIRPVYSGISGVDSDILWLFYYHDDVPMVCRYDQDTDKVHSVDRLEDSTWRKLSPYFDQIIAGTWWQNNRDVQLFRFLLNDGHSLYLDLPTQKLTREAISETSWPGLERYKHRIITAVQNDRSFTDSCYYIFLTNNEYIRYNIPKNEIEAGPIKVDDVSWPGLLRN</sequence>